<sequence>MSVYAYPLLDDHLNVVSPSAPETPTGPRPRSPRPRTRTPTVSSTPSSSPSMSSMDCDDSAPLLRGYHRYDDDDHHHGGSSSFFSEKPIPAWQRRPQHPVRRRPRGFFTAKVPTPKHFFMVVLGSMLFMMGWLTHTPPEYTIVKPNRPLYHPLDTAAFHRLDKVVKIRVLDDLLKERYPQEIHAPREHNHNALARLAHCIESGTCGPHEQEIVVLASYHFGGVHEGRRGGEEVWADSTIHALKQMNYTAIYTWTHMDTLFIYQSIPDMVQIIMWEPNVIESCMDRVDKDSAEEQDKDKWKTGEPDTWQRGQKGCMQRKDFIKGIPWWKSFAWHFWPPPVTPLGAPWTLAPENYAAWNSIAKNYYLGYSVEYKCLNYPFFSHREHRAMILAKNNEYFEPRLNVFHGLLANVRDGIPVAPHPIHDYEDDVKFSMLSTAGEATKNGQTHETPEPGIRSVGRMPASQWLEAVARSKVMIGIGDPILSPSPYDALCMGVPFINPIKKWKEEEPYNREHWELQHDALRDLDAPYVYHVFAGNETMLRDAVEQAVNNPIGRFIPERMRMKEIIKRHDVLINTDWQAKAIDYVAKEYKDELDKWSHLTMDEFWVEKKETSETGDEEDESASASA</sequence>
<dbReference type="GeneID" id="95987849"/>
<dbReference type="EMBL" id="JBBXJM010000005">
    <property type="protein sequence ID" value="KAL1407384.1"/>
    <property type="molecule type" value="Genomic_DNA"/>
</dbReference>
<protein>
    <recommendedName>
        <fullName evidence="2">Glycosyltransferase family 18 catalytic domain-containing protein</fullName>
    </recommendedName>
</protein>
<accession>A0ABR3PY55</accession>
<feature type="compositionally biased region" description="Basic and acidic residues" evidence="1">
    <location>
        <begin position="289"/>
        <end position="302"/>
    </location>
</feature>
<proteinExistence type="predicted"/>
<organism evidence="3 4">
    <name type="scientific">Vanrija albida</name>
    <dbReference type="NCBI Taxonomy" id="181172"/>
    <lineage>
        <taxon>Eukaryota</taxon>
        <taxon>Fungi</taxon>
        <taxon>Dikarya</taxon>
        <taxon>Basidiomycota</taxon>
        <taxon>Agaricomycotina</taxon>
        <taxon>Tremellomycetes</taxon>
        <taxon>Trichosporonales</taxon>
        <taxon>Trichosporonaceae</taxon>
        <taxon>Vanrija</taxon>
    </lineage>
</organism>
<evidence type="ECO:0000313" key="4">
    <source>
        <dbReference type="Proteomes" id="UP001565368"/>
    </source>
</evidence>
<evidence type="ECO:0000256" key="1">
    <source>
        <dbReference type="SAM" id="MobiDB-lite"/>
    </source>
</evidence>
<evidence type="ECO:0000259" key="2">
    <source>
        <dbReference type="Pfam" id="PF15024"/>
    </source>
</evidence>
<gene>
    <name evidence="3" type="ORF">Q8F55_006806</name>
</gene>
<comment type="caution">
    <text evidence="3">The sequence shown here is derived from an EMBL/GenBank/DDBJ whole genome shotgun (WGS) entry which is preliminary data.</text>
</comment>
<keyword evidence="4" id="KW-1185">Reference proteome</keyword>
<evidence type="ECO:0000313" key="3">
    <source>
        <dbReference type="EMBL" id="KAL1407384.1"/>
    </source>
</evidence>
<reference evidence="3 4" key="1">
    <citation type="submission" date="2023-08" db="EMBL/GenBank/DDBJ databases">
        <title>Annotated Genome Sequence of Vanrija albida AlHP1.</title>
        <authorList>
            <person name="Herzog R."/>
        </authorList>
    </citation>
    <scope>NUCLEOTIDE SEQUENCE [LARGE SCALE GENOMIC DNA]</scope>
    <source>
        <strain evidence="3 4">AlHP1</strain>
    </source>
</reference>
<feature type="region of interest" description="Disordered" evidence="1">
    <location>
        <begin position="289"/>
        <end position="308"/>
    </location>
</feature>
<dbReference type="RefSeq" id="XP_069207328.1">
    <property type="nucleotide sequence ID" value="XM_069355257.1"/>
</dbReference>
<feature type="region of interest" description="Disordered" evidence="1">
    <location>
        <begin position="1"/>
        <end position="57"/>
    </location>
</feature>
<name>A0ABR3PY55_9TREE</name>
<dbReference type="InterPro" id="IPR026116">
    <property type="entry name" value="GT18_cat"/>
</dbReference>
<feature type="domain" description="Glycosyltransferase family 18 catalytic" evidence="2">
    <location>
        <begin position="451"/>
        <end position="574"/>
    </location>
</feature>
<dbReference type="Pfam" id="PF15024">
    <property type="entry name" value="Glyco_transf_18"/>
    <property type="match status" value="1"/>
</dbReference>
<feature type="compositionally biased region" description="Low complexity" evidence="1">
    <location>
        <begin position="37"/>
        <end position="53"/>
    </location>
</feature>
<feature type="region of interest" description="Disordered" evidence="1">
    <location>
        <begin position="77"/>
        <end position="97"/>
    </location>
</feature>
<dbReference type="Proteomes" id="UP001565368">
    <property type="component" value="Unassembled WGS sequence"/>
</dbReference>